<dbReference type="AlphaFoldDB" id="C0QAG4"/>
<dbReference type="InterPro" id="IPR000644">
    <property type="entry name" value="CBS_dom"/>
</dbReference>
<dbReference type="SMART" id="SM00116">
    <property type="entry name" value="CBS"/>
    <property type="match status" value="2"/>
</dbReference>
<dbReference type="InterPro" id="IPR001807">
    <property type="entry name" value="ClC"/>
</dbReference>
<dbReference type="PROSITE" id="PS51371">
    <property type="entry name" value="CBS"/>
    <property type="match status" value="2"/>
</dbReference>
<protein>
    <submittedName>
        <fullName evidence="13">EriC1</fullName>
    </submittedName>
</protein>
<dbReference type="PANTHER" id="PTHR43427">
    <property type="entry name" value="CHLORIDE CHANNEL PROTEIN CLC-E"/>
    <property type="match status" value="1"/>
</dbReference>
<dbReference type="Gene3D" id="3.10.580.10">
    <property type="entry name" value="CBS-domain"/>
    <property type="match status" value="1"/>
</dbReference>
<proteinExistence type="predicted"/>
<keyword evidence="3 11" id="KW-0812">Transmembrane</keyword>
<keyword evidence="5" id="KW-0406">Ion transport</keyword>
<dbReference type="GO" id="GO:0034707">
    <property type="term" value="C:chloride channel complex"/>
    <property type="evidence" value="ECO:0007669"/>
    <property type="project" value="UniProtKB-KW"/>
</dbReference>
<evidence type="ECO:0000256" key="7">
    <source>
        <dbReference type="ARBA" id="ARBA00023173"/>
    </source>
</evidence>
<evidence type="ECO:0000256" key="11">
    <source>
        <dbReference type="SAM" id="Phobius"/>
    </source>
</evidence>
<evidence type="ECO:0000256" key="8">
    <source>
        <dbReference type="ARBA" id="ARBA00023214"/>
    </source>
</evidence>
<evidence type="ECO:0000256" key="6">
    <source>
        <dbReference type="ARBA" id="ARBA00023136"/>
    </source>
</evidence>
<evidence type="ECO:0000256" key="10">
    <source>
        <dbReference type="PROSITE-ProRule" id="PRU00703"/>
    </source>
</evidence>
<gene>
    <name evidence="13" type="primary">eriC1</name>
    <name evidence="13" type="ordered locus">HRM2_16400</name>
</gene>
<dbReference type="InterPro" id="IPR014743">
    <property type="entry name" value="Cl-channel_core"/>
</dbReference>
<dbReference type="Proteomes" id="UP000000442">
    <property type="component" value="Chromosome"/>
</dbReference>
<dbReference type="HOGENOM" id="CLU_015263_5_1_7"/>
<feature type="transmembrane region" description="Helical" evidence="11">
    <location>
        <begin position="21"/>
        <end position="40"/>
    </location>
</feature>
<sequence length="576" mass="62266">MKKIISWRYPARLTFFRMDDRLLLISIGVIVGLSSGLAAIGLNRSLVFMLEGLHHLRHQWWAFLLPAAGAMASALFLDKIMKEGAGHGVPEVIYSVSRYGGLLRFRSSFSRLISSCLTIGSGGSAGPEAPVVMSGAAIGSTIARFFNLNDRQRTTLVGCGAAGAIAGIFNAPLTGIIFTMEIILGEWSMVNIIPIAVASVAGAEVSRLLQGNSIAFESSGFHITGVDLFASLGLAVVAAFASILLTRSLRRMHGVSAKVRVPLWVRAAIGGCAVGLLGYVVPEVLGEGYHSIHAMIQGVFKGGIGIAALAFFAKILATSLTLGWGGSGGVFAPCLVIGSFAGLAFHRLLVFGFPSAMLVNEGCFALLGMAGLISGILQAPLTGIFLILEITGSYEVMLPLIIVSAISTTITHYFEPASFYHKDLKERGELLRPGTDSRVLADISIREVLERDCISVSPHMLLRDFLYLLKQSTRNYFPVEDDDTGQFLGMIELKHVRPYLFNAVMYDTVFVEQIMDSNPATVHYEDNLSDVLETMDARRCFSMPVVSNNRFMGMVSKATLLDKYRDELNVQTSQAF</sequence>
<dbReference type="CDD" id="cd00400">
    <property type="entry name" value="Voltage_gated_ClC"/>
    <property type="match status" value="1"/>
</dbReference>
<feature type="domain" description="CBS" evidence="12">
    <location>
        <begin position="449"/>
        <end position="508"/>
    </location>
</feature>
<feature type="transmembrane region" description="Helical" evidence="11">
    <location>
        <begin position="330"/>
        <end position="350"/>
    </location>
</feature>
<dbReference type="InterPro" id="IPR046342">
    <property type="entry name" value="CBS_dom_sf"/>
</dbReference>
<evidence type="ECO:0000313" key="14">
    <source>
        <dbReference type="Proteomes" id="UP000000442"/>
    </source>
</evidence>
<dbReference type="GO" id="GO:0005254">
    <property type="term" value="F:chloride channel activity"/>
    <property type="evidence" value="ECO:0007669"/>
    <property type="project" value="UniProtKB-KW"/>
</dbReference>
<dbReference type="Pfam" id="PF00654">
    <property type="entry name" value="Voltage_CLC"/>
    <property type="match status" value="1"/>
</dbReference>
<evidence type="ECO:0000259" key="12">
    <source>
        <dbReference type="PROSITE" id="PS51371"/>
    </source>
</evidence>
<dbReference type="eggNOG" id="COG0038">
    <property type="taxonomic scope" value="Bacteria"/>
</dbReference>
<feature type="transmembrane region" description="Helical" evidence="11">
    <location>
        <begin position="154"/>
        <end position="178"/>
    </location>
</feature>
<feature type="transmembrane region" description="Helical" evidence="11">
    <location>
        <begin position="302"/>
        <end position="324"/>
    </location>
</feature>
<feature type="transmembrane region" description="Helical" evidence="11">
    <location>
        <begin position="362"/>
        <end position="388"/>
    </location>
</feature>
<organism evidence="13 14">
    <name type="scientific">Desulforapulum autotrophicum (strain ATCC 43914 / DSM 3382 / VKM B-1955 / HRM2)</name>
    <name type="common">Desulfobacterium autotrophicum</name>
    <dbReference type="NCBI Taxonomy" id="177437"/>
    <lineage>
        <taxon>Bacteria</taxon>
        <taxon>Pseudomonadati</taxon>
        <taxon>Thermodesulfobacteriota</taxon>
        <taxon>Desulfobacteria</taxon>
        <taxon>Desulfobacterales</taxon>
        <taxon>Desulfobacteraceae</taxon>
        <taxon>Desulforapulum</taxon>
    </lineage>
</organism>
<keyword evidence="10" id="KW-0129">CBS domain</keyword>
<feature type="transmembrane region" description="Helical" evidence="11">
    <location>
        <begin position="263"/>
        <end position="281"/>
    </location>
</feature>
<evidence type="ECO:0000256" key="2">
    <source>
        <dbReference type="ARBA" id="ARBA00022448"/>
    </source>
</evidence>
<reference evidence="13 14" key="1">
    <citation type="journal article" date="2009" name="Environ. Microbiol.">
        <title>Genome sequence of Desulfobacterium autotrophicum HRM2, a marine sulfate reducer oxidizing organic carbon completely to carbon dioxide.</title>
        <authorList>
            <person name="Strittmatter A.W."/>
            <person name="Liesegang H."/>
            <person name="Rabus R."/>
            <person name="Decker I."/>
            <person name="Amann J."/>
            <person name="Andres S."/>
            <person name="Henne A."/>
            <person name="Fricke W.F."/>
            <person name="Martinez-Arias R."/>
            <person name="Bartels D."/>
            <person name="Goesmann A."/>
            <person name="Krause L."/>
            <person name="Puehler A."/>
            <person name="Klenk H.P."/>
            <person name="Richter M."/>
            <person name="Schuler M."/>
            <person name="Gloeckner F.O."/>
            <person name="Meyerdierks A."/>
            <person name="Gottschalk G."/>
            <person name="Amann R."/>
        </authorList>
    </citation>
    <scope>NUCLEOTIDE SEQUENCE [LARGE SCALE GENOMIC DNA]</scope>
    <source>
        <strain evidence="14">ATCC 43914 / DSM 3382 / HRM2</strain>
    </source>
</reference>
<keyword evidence="6 11" id="KW-0472">Membrane</keyword>
<keyword evidence="8" id="KW-0868">Chloride</keyword>
<feature type="transmembrane region" description="Helical" evidence="11">
    <location>
        <begin position="394"/>
        <end position="414"/>
    </location>
</feature>
<dbReference type="eggNOG" id="COG0517">
    <property type="taxonomic scope" value="Bacteria"/>
</dbReference>
<keyword evidence="7" id="KW-0869">Chloride channel</keyword>
<dbReference type="OrthoDB" id="9767361at2"/>
<dbReference type="Gene3D" id="1.10.3080.10">
    <property type="entry name" value="Clc chloride channel"/>
    <property type="match status" value="1"/>
</dbReference>
<keyword evidence="14" id="KW-1185">Reference proteome</keyword>
<dbReference type="RefSeq" id="WP_015903536.1">
    <property type="nucleotide sequence ID" value="NC_012108.1"/>
</dbReference>
<dbReference type="InterPro" id="IPR050368">
    <property type="entry name" value="ClC-type_chloride_channel"/>
</dbReference>
<evidence type="ECO:0000256" key="5">
    <source>
        <dbReference type="ARBA" id="ARBA00023065"/>
    </source>
</evidence>
<name>C0QAG4_DESAH</name>
<dbReference type="Pfam" id="PF00571">
    <property type="entry name" value="CBS"/>
    <property type="match status" value="2"/>
</dbReference>
<evidence type="ECO:0000256" key="9">
    <source>
        <dbReference type="ARBA" id="ARBA00023303"/>
    </source>
</evidence>
<evidence type="ECO:0000256" key="1">
    <source>
        <dbReference type="ARBA" id="ARBA00004141"/>
    </source>
</evidence>
<accession>C0QAG4</accession>
<keyword evidence="9" id="KW-0407">Ion channel</keyword>
<feature type="transmembrane region" description="Helical" evidence="11">
    <location>
        <begin position="60"/>
        <end position="77"/>
    </location>
</feature>
<dbReference type="SUPFAM" id="SSF81340">
    <property type="entry name" value="Clc chloride channel"/>
    <property type="match status" value="1"/>
</dbReference>
<dbReference type="EMBL" id="CP001087">
    <property type="protein sequence ID" value="ACN14749.1"/>
    <property type="molecule type" value="Genomic_DNA"/>
</dbReference>
<feature type="domain" description="CBS" evidence="12">
    <location>
        <begin position="515"/>
        <end position="570"/>
    </location>
</feature>
<comment type="subcellular location">
    <subcellularLocation>
        <location evidence="1">Membrane</location>
        <topology evidence="1">Multi-pass membrane protein</topology>
    </subcellularLocation>
</comment>
<evidence type="ECO:0000256" key="3">
    <source>
        <dbReference type="ARBA" id="ARBA00022692"/>
    </source>
</evidence>
<dbReference type="PANTHER" id="PTHR43427:SF6">
    <property type="entry name" value="CHLORIDE CHANNEL PROTEIN CLC-E"/>
    <property type="match status" value="1"/>
</dbReference>
<dbReference type="PRINTS" id="PR00762">
    <property type="entry name" value="CLCHANNEL"/>
</dbReference>
<dbReference type="STRING" id="177437.HRM2_16400"/>
<keyword evidence="4 11" id="KW-1133">Transmembrane helix</keyword>
<dbReference type="KEGG" id="dat:HRM2_16400"/>
<dbReference type="SUPFAM" id="SSF54631">
    <property type="entry name" value="CBS-domain pair"/>
    <property type="match status" value="1"/>
</dbReference>
<feature type="transmembrane region" description="Helical" evidence="11">
    <location>
        <begin position="221"/>
        <end position="243"/>
    </location>
</feature>
<keyword evidence="2" id="KW-0813">Transport</keyword>
<evidence type="ECO:0000256" key="4">
    <source>
        <dbReference type="ARBA" id="ARBA00022989"/>
    </source>
</evidence>
<evidence type="ECO:0000313" key="13">
    <source>
        <dbReference type="EMBL" id="ACN14749.1"/>
    </source>
</evidence>